<evidence type="ECO:0000256" key="7">
    <source>
        <dbReference type="ARBA" id="ARBA00022729"/>
    </source>
</evidence>
<evidence type="ECO:0000259" key="16">
    <source>
        <dbReference type="SMART" id="SM00936"/>
    </source>
</evidence>
<evidence type="ECO:0000313" key="17">
    <source>
        <dbReference type="EMBL" id="ADI16768.1"/>
    </source>
</evidence>
<keyword evidence="7" id="KW-0732">Signal</keyword>
<dbReference type="GO" id="GO:0071555">
    <property type="term" value="P:cell wall organization"/>
    <property type="evidence" value="ECO:0007669"/>
    <property type="project" value="UniProtKB-KW"/>
</dbReference>
<proteinExistence type="inferred from homology"/>
<evidence type="ECO:0000256" key="1">
    <source>
        <dbReference type="ARBA" id="ARBA00003217"/>
    </source>
</evidence>
<dbReference type="InterPro" id="IPR001967">
    <property type="entry name" value="Peptidase_S11_N"/>
</dbReference>
<dbReference type="InterPro" id="IPR012338">
    <property type="entry name" value="Beta-lactam/transpept-like"/>
</dbReference>
<dbReference type="InterPro" id="IPR015956">
    <property type="entry name" value="Peniciliin-bd_prot_C_sf"/>
</dbReference>
<sequence>MVLSFIVSAAIPNPPDLGVGSYVLYEPNTKKVLVSFNADEPVQPASLTKLMTSYVVADYIKEDFIRLDDTPKISIKAWKTEGSRMFIREGTKVAVSDLIKGMIIQSGNDASVALAEHVAGSEENFAYLMNEYASQLGMQNSSFNNASGLPDPLNVTSAYDLALLTSALINNFPEHYKLYSEKSYTYAGIKQPNRNRLLWRSDIFDGAKTGYHSQAGYCLVGSAMRGDMRLVAVVLGSEDDKRFNDVSALMDYGFRHFTTEKLFSKLETYKELKVIAGVKENVPVGLTEDIILTLQKNKRDDLSFELSLSSQVLAPINAMEKAGTLKVIDDQNNVIAESDLVYLDSVEELGFFQRLFAILWNWIKSLFN</sequence>
<feature type="active site" description="Proton acceptor" evidence="13">
    <location>
        <position position="49"/>
    </location>
</feature>
<dbReference type="Gene3D" id="2.60.410.10">
    <property type="entry name" value="D-Ala-D-Ala carboxypeptidase, C-terminal domain"/>
    <property type="match status" value="1"/>
</dbReference>
<dbReference type="EC" id="3.4.16.4" evidence="4"/>
<dbReference type="Pfam" id="PF00768">
    <property type="entry name" value="Peptidase_S11"/>
    <property type="match status" value="1"/>
</dbReference>
<evidence type="ECO:0000256" key="12">
    <source>
        <dbReference type="ARBA" id="ARBA00034000"/>
    </source>
</evidence>
<dbReference type="PANTHER" id="PTHR21581">
    <property type="entry name" value="D-ALANYL-D-ALANINE CARBOXYPEPTIDASE"/>
    <property type="match status" value="1"/>
</dbReference>
<dbReference type="InterPro" id="IPR037167">
    <property type="entry name" value="Peptidase_S11_C_sf"/>
</dbReference>
<dbReference type="InterPro" id="IPR012907">
    <property type="entry name" value="Peptidase_S11_C"/>
</dbReference>
<evidence type="ECO:0000256" key="2">
    <source>
        <dbReference type="ARBA" id="ARBA00004752"/>
    </source>
</evidence>
<keyword evidence="8" id="KW-0378">Hydrolase</keyword>
<feature type="active site" evidence="13">
    <location>
        <position position="106"/>
    </location>
</feature>
<keyword evidence="6" id="KW-0645">Protease</keyword>
<evidence type="ECO:0000256" key="15">
    <source>
        <dbReference type="RuleBase" id="RU004016"/>
    </source>
</evidence>
<keyword evidence="11" id="KW-0961">Cell wall biogenesis/degradation</keyword>
<dbReference type="UniPathway" id="UPA00219"/>
<dbReference type="EMBL" id="GU474846">
    <property type="protein sequence ID" value="ADI16768.1"/>
    <property type="molecule type" value="Genomic_DNA"/>
</dbReference>
<accession>E0XQS7</accession>
<evidence type="ECO:0000256" key="11">
    <source>
        <dbReference type="ARBA" id="ARBA00023316"/>
    </source>
</evidence>
<dbReference type="SUPFAM" id="SSF69189">
    <property type="entry name" value="Penicillin-binding protein associated domain"/>
    <property type="match status" value="1"/>
</dbReference>
<reference evidence="17" key="1">
    <citation type="journal article" date="2011" name="Environ. Microbiol.">
        <title>Time-series analyses of Monterey Bay coastal microbial picoplankton using a 'genome proxy' microarray.</title>
        <authorList>
            <person name="Rich V.I."/>
            <person name="Pham V.D."/>
            <person name="Eppley J."/>
            <person name="Shi Y."/>
            <person name="DeLong E.F."/>
        </authorList>
    </citation>
    <scope>NUCLEOTIDE SEQUENCE</scope>
</reference>
<comment type="function">
    <text evidence="1">Removes C-terminal D-alanyl residues from sugar-peptide cell wall precursors.</text>
</comment>
<dbReference type="PANTHER" id="PTHR21581:SF6">
    <property type="entry name" value="TRAFFICKING PROTEIN PARTICLE COMPLEX SUBUNIT 12"/>
    <property type="match status" value="1"/>
</dbReference>
<comment type="catalytic activity">
    <reaction evidence="12">
        <text>Preferential cleavage: (Ac)2-L-Lys-D-Ala-|-D-Ala. Also transpeptidation of peptidyl-alanyl moieties that are N-acyl substituents of D-alanine.</text>
        <dbReference type="EC" id="3.4.16.4"/>
    </reaction>
</comment>
<evidence type="ECO:0000256" key="5">
    <source>
        <dbReference type="ARBA" id="ARBA00022645"/>
    </source>
</evidence>
<keyword evidence="9" id="KW-0133">Cell shape</keyword>
<evidence type="ECO:0000256" key="10">
    <source>
        <dbReference type="ARBA" id="ARBA00022984"/>
    </source>
</evidence>
<evidence type="ECO:0000256" key="13">
    <source>
        <dbReference type="PIRSR" id="PIRSR618044-1"/>
    </source>
</evidence>
<protein>
    <recommendedName>
        <fullName evidence="4">serine-type D-Ala-D-Ala carboxypeptidase</fullName>
        <ecNumber evidence="4">3.4.16.4</ecNumber>
    </recommendedName>
</protein>
<dbReference type="Gene3D" id="3.40.710.10">
    <property type="entry name" value="DD-peptidase/beta-lactamase superfamily"/>
    <property type="match status" value="1"/>
</dbReference>
<dbReference type="SUPFAM" id="SSF56601">
    <property type="entry name" value="beta-lactamase/transpeptidase-like"/>
    <property type="match status" value="1"/>
</dbReference>
<dbReference type="GO" id="GO:0008360">
    <property type="term" value="P:regulation of cell shape"/>
    <property type="evidence" value="ECO:0007669"/>
    <property type="project" value="UniProtKB-KW"/>
</dbReference>
<evidence type="ECO:0000256" key="14">
    <source>
        <dbReference type="PIRSR" id="PIRSR618044-2"/>
    </source>
</evidence>
<comment type="similarity">
    <text evidence="3 15">Belongs to the peptidase S11 family.</text>
</comment>
<dbReference type="AlphaFoldDB" id="E0XQS7"/>
<feature type="active site" description="Acyl-ester intermediate" evidence="13">
    <location>
        <position position="46"/>
    </location>
</feature>
<organism evidence="17">
    <name type="scientific">uncultured gamma proteobacterium HF0010_11B23</name>
    <dbReference type="NCBI Taxonomy" id="710979"/>
    <lineage>
        <taxon>Bacteria</taxon>
        <taxon>Pseudomonadati</taxon>
        <taxon>Pseudomonadota</taxon>
        <taxon>Gammaproteobacteria</taxon>
        <taxon>environmental samples</taxon>
    </lineage>
</organism>
<evidence type="ECO:0000256" key="8">
    <source>
        <dbReference type="ARBA" id="ARBA00022801"/>
    </source>
</evidence>
<dbReference type="GO" id="GO:0009252">
    <property type="term" value="P:peptidoglycan biosynthetic process"/>
    <property type="evidence" value="ECO:0007669"/>
    <property type="project" value="UniProtKB-UniPathway"/>
</dbReference>
<feature type="binding site" evidence="14">
    <location>
        <position position="208"/>
    </location>
    <ligand>
        <name>substrate</name>
    </ligand>
</feature>
<evidence type="ECO:0000256" key="4">
    <source>
        <dbReference type="ARBA" id="ARBA00012448"/>
    </source>
</evidence>
<feature type="domain" description="Peptidase S11 D-Ala-D-Ala carboxypeptidase A C-terminal" evidence="16">
    <location>
        <begin position="257"/>
        <end position="348"/>
    </location>
</feature>
<dbReference type="GO" id="GO:0009002">
    <property type="term" value="F:serine-type D-Ala-D-Ala carboxypeptidase activity"/>
    <property type="evidence" value="ECO:0007669"/>
    <property type="project" value="UniProtKB-EC"/>
</dbReference>
<dbReference type="GO" id="GO:0006508">
    <property type="term" value="P:proteolysis"/>
    <property type="evidence" value="ECO:0007669"/>
    <property type="project" value="UniProtKB-KW"/>
</dbReference>
<dbReference type="InterPro" id="IPR018044">
    <property type="entry name" value="Peptidase_S11"/>
</dbReference>
<dbReference type="SMART" id="SM00936">
    <property type="entry name" value="PBP5_C"/>
    <property type="match status" value="1"/>
</dbReference>
<dbReference type="PRINTS" id="PR00725">
    <property type="entry name" value="DADACBPTASE1"/>
</dbReference>
<name>E0XQS7_9GAMM</name>
<dbReference type="Pfam" id="PF07943">
    <property type="entry name" value="PBP5_C"/>
    <property type="match status" value="1"/>
</dbReference>
<keyword evidence="5 17" id="KW-0121">Carboxypeptidase</keyword>
<comment type="pathway">
    <text evidence="2">Cell wall biogenesis; peptidoglycan biosynthesis.</text>
</comment>
<evidence type="ECO:0000256" key="9">
    <source>
        <dbReference type="ARBA" id="ARBA00022960"/>
    </source>
</evidence>
<keyword evidence="10" id="KW-0573">Peptidoglycan synthesis</keyword>
<evidence type="ECO:0000256" key="3">
    <source>
        <dbReference type="ARBA" id="ARBA00007164"/>
    </source>
</evidence>
<evidence type="ECO:0000256" key="6">
    <source>
        <dbReference type="ARBA" id="ARBA00022670"/>
    </source>
</evidence>